<reference evidence="6 7" key="1">
    <citation type="journal article" date="2018" name="BMC Genomics">
        <title>Genomic evidence for intraspecific hybridization in a clonal and extremely halotolerant yeast.</title>
        <authorList>
            <person name="Gostincar C."/>
            <person name="Stajich J.E."/>
            <person name="Zupancic J."/>
            <person name="Zalar P."/>
            <person name="Gunde-Cimerman N."/>
        </authorList>
    </citation>
    <scope>NUCLEOTIDE SEQUENCE [LARGE SCALE GENOMIC DNA]</scope>
    <source>
        <strain evidence="6 7">EXF-10513</strain>
    </source>
</reference>
<dbReference type="Proteomes" id="UP000269539">
    <property type="component" value="Unassembled WGS sequence"/>
</dbReference>
<dbReference type="InterPro" id="IPR036396">
    <property type="entry name" value="Cyt_P450_sf"/>
</dbReference>
<protein>
    <recommendedName>
        <fullName evidence="8">Cytochrome P450</fullName>
    </recommendedName>
</protein>
<dbReference type="InterPro" id="IPR001128">
    <property type="entry name" value="Cyt_P450"/>
</dbReference>
<accession>A0A3M7G6B2</accession>
<keyword evidence="5" id="KW-0560">Oxidoreductase</keyword>
<organism evidence="6 7">
    <name type="scientific">Hortaea werneckii</name>
    <name type="common">Black yeast</name>
    <name type="synonym">Cladosporium werneckii</name>
    <dbReference type="NCBI Taxonomy" id="91943"/>
    <lineage>
        <taxon>Eukaryota</taxon>
        <taxon>Fungi</taxon>
        <taxon>Dikarya</taxon>
        <taxon>Ascomycota</taxon>
        <taxon>Pezizomycotina</taxon>
        <taxon>Dothideomycetes</taxon>
        <taxon>Dothideomycetidae</taxon>
        <taxon>Mycosphaerellales</taxon>
        <taxon>Teratosphaeriaceae</taxon>
        <taxon>Hortaea</taxon>
    </lineage>
</organism>
<gene>
    <name evidence="6" type="ORF">D0864_05148</name>
</gene>
<keyword evidence="5" id="KW-0503">Monooxygenase</keyword>
<dbReference type="InterPro" id="IPR002401">
    <property type="entry name" value="Cyt_P450_E_grp-I"/>
</dbReference>
<feature type="binding site" description="axial binding residue" evidence="4">
    <location>
        <position position="275"/>
    </location>
    <ligand>
        <name>heme</name>
        <dbReference type="ChEBI" id="CHEBI:30413"/>
    </ligand>
    <ligandPart>
        <name>Fe</name>
        <dbReference type="ChEBI" id="CHEBI:18248"/>
    </ligandPart>
</feature>
<evidence type="ECO:0000313" key="7">
    <source>
        <dbReference type="Proteomes" id="UP000269539"/>
    </source>
</evidence>
<dbReference type="GO" id="GO:0004497">
    <property type="term" value="F:monooxygenase activity"/>
    <property type="evidence" value="ECO:0007669"/>
    <property type="project" value="UniProtKB-KW"/>
</dbReference>
<comment type="similarity">
    <text evidence="5">Belongs to the cytochrome P450 family.</text>
</comment>
<evidence type="ECO:0000256" key="1">
    <source>
        <dbReference type="ARBA" id="ARBA00001971"/>
    </source>
</evidence>
<dbReference type="VEuPathDB" id="FungiDB:BTJ68_09029"/>
<dbReference type="CDD" id="cd11062">
    <property type="entry name" value="CYP58-like"/>
    <property type="match status" value="1"/>
</dbReference>
<dbReference type="PANTHER" id="PTHR24305">
    <property type="entry name" value="CYTOCHROME P450"/>
    <property type="match status" value="1"/>
</dbReference>
<dbReference type="InterPro" id="IPR050121">
    <property type="entry name" value="Cytochrome_P450_monoxygenase"/>
</dbReference>
<dbReference type="AlphaFoldDB" id="A0A3M7G6B2"/>
<dbReference type="Gene3D" id="1.10.630.10">
    <property type="entry name" value="Cytochrome P450"/>
    <property type="match status" value="1"/>
</dbReference>
<keyword evidence="4 5" id="KW-0349">Heme</keyword>
<dbReference type="GO" id="GO:0020037">
    <property type="term" value="F:heme binding"/>
    <property type="evidence" value="ECO:0007669"/>
    <property type="project" value="InterPro"/>
</dbReference>
<comment type="cofactor">
    <cofactor evidence="1 4">
        <name>heme</name>
        <dbReference type="ChEBI" id="CHEBI:30413"/>
    </cofactor>
</comment>
<dbReference type="Pfam" id="PF00067">
    <property type="entry name" value="p450"/>
    <property type="match status" value="1"/>
</dbReference>
<evidence type="ECO:0000256" key="2">
    <source>
        <dbReference type="ARBA" id="ARBA00022723"/>
    </source>
</evidence>
<evidence type="ECO:0008006" key="8">
    <source>
        <dbReference type="Google" id="ProtNLM"/>
    </source>
</evidence>
<keyword evidence="2 4" id="KW-0479">Metal-binding</keyword>
<dbReference type="SUPFAM" id="SSF48264">
    <property type="entry name" value="Cytochrome P450"/>
    <property type="match status" value="1"/>
</dbReference>
<evidence type="ECO:0000256" key="4">
    <source>
        <dbReference type="PIRSR" id="PIRSR602401-1"/>
    </source>
</evidence>
<keyword evidence="3 4" id="KW-0408">Iron</keyword>
<dbReference type="GO" id="GO:0016705">
    <property type="term" value="F:oxidoreductase activity, acting on paired donors, with incorporation or reduction of molecular oxygen"/>
    <property type="evidence" value="ECO:0007669"/>
    <property type="project" value="InterPro"/>
</dbReference>
<dbReference type="InterPro" id="IPR017972">
    <property type="entry name" value="Cyt_P450_CS"/>
</dbReference>
<proteinExistence type="inferred from homology"/>
<name>A0A3M7G6B2_HORWE</name>
<comment type="caution">
    <text evidence="6">The sequence shown here is derived from an EMBL/GenBank/DDBJ whole genome shotgun (WGS) entry which is preliminary data.</text>
</comment>
<dbReference type="PROSITE" id="PS00086">
    <property type="entry name" value="CYTOCHROME_P450"/>
    <property type="match status" value="1"/>
</dbReference>
<evidence type="ECO:0000256" key="5">
    <source>
        <dbReference type="RuleBase" id="RU000461"/>
    </source>
</evidence>
<dbReference type="PRINTS" id="PR00463">
    <property type="entry name" value="EP450I"/>
</dbReference>
<sequence length="279" mass="30909">MLEGMVKLKGIGTVFKVTDAFAAFAGDVISQYSFGFSYGQVNDYEIGWAQNFHDAYLSLGAFGHVAVQYPWVNKDFVATIDDIKQRAKSPEQKSPTRTMFHALLDSELPEYAKTTTRLEHEAQTVIGGGIVTTSWALTQSVFYILNDPAVYKNLRSELHQAIPDTTSLDAFAYEKLERLPYLSGCVKEGIRFSYGISGRLPRVLHEPIQYCAYTVPAGTAIAMSIRDINFDEAIYDEPGKFKPERWTAINGPATAADGSSLESHFVTFGKGTRMCLGIK</sequence>
<dbReference type="GO" id="GO:0005506">
    <property type="term" value="F:iron ion binding"/>
    <property type="evidence" value="ECO:0007669"/>
    <property type="project" value="InterPro"/>
</dbReference>
<dbReference type="PANTHER" id="PTHR24305:SF231">
    <property type="entry name" value="P450, PUTATIVE (EUROFUNG)-RELATED"/>
    <property type="match status" value="1"/>
</dbReference>
<evidence type="ECO:0000256" key="3">
    <source>
        <dbReference type="ARBA" id="ARBA00023004"/>
    </source>
</evidence>
<dbReference type="EMBL" id="QWIO01000468">
    <property type="protein sequence ID" value="RMY96437.1"/>
    <property type="molecule type" value="Genomic_DNA"/>
</dbReference>
<evidence type="ECO:0000313" key="6">
    <source>
        <dbReference type="EMBL" id="RMY96437.1"/>
    </source>
</evidence>